<organism evidence="3 4">
    <name type="scientific">Rubricella aquisinus</name>
    <dbReference type="NCBI Taxonomy" id="2028108"/>
    <lineage>
        <taxon>Bacteria</taxon>
        <taxon>Pseudomonadati</taxon>
        <taxon>Pseudomonadota</taxon>
        <taxon>Alphaproteobacteria</taxon>
        <taxon>Rhodobacterales</taxon>
        <taxon>Paracoccaceae</taxon>
        <taxon>Rubricella</taxon>
    </lineage>
</organism>
<dbReference type="Gene3D" id="3.90.550.10">
    <property type="entry name" value="Spore Coat Polysaccharide Biosynthesis Protein SpsA, Chain A"/>
    <property type="match status" value="1"/>
</dbReference>
<reference evidence="3 4" key="1">
    <citation type="submission" date="2020-08" db="EMBL/GenBank/DDBJ databases">
        <title>Genomic Encyclopedia of Type Strains, Phase IV (KMG-IV): sequencing the most valuable type-strain genomes for metagenomic binning, comparative biology and taxonomic classification.</title>
        <authorList>
            <person name="Goeker M."/>
        </authorList>
    </citation>
    <scope>NUCLEOTIDE SEQUENCE [LARGE SCALE GENOMIC DNA]</scope>
    <source>
        <strain evidence="3 4">DSM 103377</strain>
    </source>
</reference>
<evidence type="ECO:0000313" key="3">
    <source>
        <dbReference type="EMBL" id="MBB5516269.1"/>
    </source>
</evidence>
<proteinExistence type="predicted"/>
<dbReference type="AlphaFoldDB" id="A0A840WMI3"/>
<feature type="transmembrane region" description="Helical" evidence="1">
    <location>
        <begin position="159"/>
        <end position="188"/>
    </location>
</feature>
<sequence>MAYTSETEQWAAIVPAPRVVPAGRVGASSPGFDAVTPFPAPVQPLRPRQYAIDLAQNPAQDDRARLLSGAFCAEHLCLPWRSFGLVLVVAVTTITDTDRVRAELARHWRGSILFSFADERSLHAEITRCHGAELAEAASTLCPTEYACRDWAGALRPSMLAALAAGLLLFAIAAPSVALTLLLGWIVIMNTATTVMRMIGLMTKPSELAPEPPPLPEVLPVVSILLPVHKEPEIVDQLVQAISKIEYPAHLLDIKLLIEAHDDVTRAALSRSPLPDNIEVLDIPPGGPTTKPRAMNYALPFCRGSIVGIYDAEDRPDPDQVTLVVRSLAAAPARGRVCAGPA</sequence>
<accession>A0A840WMI3</accession>
<protein>
    <recommendedName>
        <fullName evidence="2">Type II secretion system protein GspE N-terminal domain-containing protein</fullName>
    </recommendedName>
</protein>
<evidence type="ECO:0000259" key="2">
    <source>
        <dbReference type="Pfam" id="PF05157"/>
    </source>
</evidence>
<comment type="caution">
    <text evidence="3">The sequence shown here is derived from an EMBL/GenBank/DDBJ whole genome shotgun (WGS) entry which is preliminary data.</text>
</comment>
<keyword evidence="1" id="KW-1133">Transmembrane helix</keyword>
<keyword evidence="1" id="KW-0812">Transmembrane</keyword>
<name>A0A840WMI3_9RHOB</name>
<keyword evidence="1" id="KW-0472">Membrane</keyword>
<dbReference type="InterPro" id="IPR007831">
    <property type="entry name" value="T2SS_GspE_N"/>
</dbReference>
<dbReference type="Proteomes" id="UP000553766">
    <property type="component" value="Unassembled WGS sequence"/>
</dbReference>
<feature type="domain" description="Type II secretion system protein GspE N-terminal" evidence="2">
    <location>
        <begin position="52"/>
        <end position="134"/>
    </location>
</feature>
<keyword evidence="4" id="KW-1185">Reference proteome</keyword>
<evidence type="ECO:0000313" key="4">
    <source>
        <dbReference type="Proteomes" id="UP000553766"/>
    </source>
</evidence>
<dbReference type="RefSeq" id="WP_184011695.1">
    <property type="nucleotide sequence ID" value="NZ_JACIJS010000006.1"/>
</dbReference>
<dbReference type="EMBL" id="JACIJS010000006">
    <property type="protein sequence ID" value="MBB5516269.1"/>
    <property type="molecule type" value="Genomic_DNA"/>
</dbReference>
<dbReference type="Pfam" id="PF05157">
    <property type="entry name" value="MshEN"/>
    <property type="match status" value="1"/>
</dbReference>
<dbReference type="SUPFAM" id="SSF53448">
    <property type="entry name" value="Nucleotide-diphospho-sugar transferases"/>
    <property type="match status" value="1"/>
</dbReference>
<evidence type="ECO:0000256" key="1">
    <source>
        <dbReference type="SAM" id="Phobius"/>
    </source>
</evidence>
<gene>
    <name evidence="3" type="ORF">FHS89_002295</name>
</gene>
<dbReference type="Pfam" id="PF13641">
    <property type="entry name" value="Glyco_tranf_2_3"/>
    <property type="match status" value="1"/>
</dbReference>
<dbReference type="InterPro" id="IPR029044">
    <property type="entry name" value="Nucleotide-diphossugar_trans"/>
</dbReference>